<comment type="similarity">
    <text evidence="3 9">Belongs to the D-isomer specific 2-hydroxyacid dehydrogenase family.</text>
</comment>
<dbReference type="InterPro" id="IPR006140">
    <property type="entry name" value="D-isomer_DH_NAD-bd"/>
</dbReference>
<dbReference type="SUPFAM" id="SSF51735">
    <property type="entry name" value="NAD(P)-binding Rossmann-fold domains"/>
    <property type="match status" value="1"/>
</dbReference>
<evidence type="ECO:0000256" key="3">
    <source>
        <dbReference type="ARBA" id="ARBA00005854"/>
    </source>
</evidence>
<dbReference type="UniPathway" id="UPA00135">
    <property type="reaction ID" value="UER00196"/>
</dbReference>
<name>A0A7X5TYX0_9MYCO</name>
<dbReference type="InterPro" id="IPR036291">
    <property type="entry name" value="NAD(P)-bd_dom_sf"/>
</dbReference>
<keyword evidence="5 9" id="KW-0560">Oxidoreductase</keyword>
<dbReference type="EMBL" id="JAANOW010000001">
    <property type="protein sequence ID" value="NIH95313.1"/>
    <property type="molecule type" value="Genomic_DNA"/>
</dbReference>
<dbReference type="InterPro" id="IPR006139">
    <property type="entry name" value="D-isomer_2_OHA_DH_cat_dom"/>
</dbReference>
<dbReference type="CDD" id="cd04902">
    <property type="entry name" value="ACT_3PGDH-xct"/>
    <property type="match status" value="1"/>
</dbReference>
<dbReference type="InterPro" id="IPR029753">
    <property type="entry name" value="D-isomer_DH_CS"/>
</dbReference>
<proteinExistence type="inferred from homology"/>
<dbReference type="EC" id="1.1.1.95" evidence="9"/>
<dbReference type="Pfam" id="PF01842">
    <property type="entry name" value="ACT"/>
    <property type="match status" value="1"/>
</dbReference>
<dbReference type="GO" id="GO:0051287">
    <property type="term" value="F:NAD binding"/>
    <property type="evidence" value="ECO:0007669"/>
    <property type="project" value="UniProtKB-UniRule"/>
</dbReference>
<protein>
    <recommendedName>
        <fullName evidence="4 9">D-3-phosphoglycerate dehydrogenase</fullName>
        <ecNumber evidence="9">1.1.1.95</ecNumber>
    </recommendedName>
</protein>
<dbReference type="InterPro" id="IPR029009">
    <property type="entry name" value="ASB_dom_sf"/>
</dbReference>
<evidence type="ECO:0000256" key="6">
    <source>
        <dbReference type="ARBA" id="ARBA00023027"/>
    </source>
</evidence>
<comment type="function">
    <text evidence="1">Catalyzes the reversible oxidation of 3-phospho-D-glycerate to 3-phosphonooxypyruvate, the first step of the phosphorylated L-serine biosynthesis pathway. Also catalyzes the reversible oxidation of 2-hydroxyglutarate to 2-oxoglutarate.</text>
</comment>
<dbReference type="GO" id="GO:0004617">
    <property type="term" value="F:phosphoglycerate dehydrogenase activity"/>
    <property type="evidence" value="ECO:0007669"/>
    <property type="project" value="UniProtKB-UniRule"/>
</dbReference>
<dbReference type="NCBIfam" id="TIGR01327">
    <property type="entry name" value="PGDH"/>
    <property type="match status" value="1"/>
</dbReference>
<dbReference type="PROSITE" id="PS00671">
    <property type="entry name" value="D_2_HYDROXYACID_DH_3"/>
    <property type="match status" value="1"/>
</dbReference>
<dbReference type="FunFam" id="3.40.50.720:FF:000021">
    <property type="entry name" value="D-3-phosphoglycerate dehydrogenase"/>
    <property type="match status" value="1"/>
</dbReference>
<dbReference type="CDD" id="cd12173">
    <property type="entry name" value="PGDH_4"/>
    <property type="match status" value="1"/>
</dbReference>
<dbReference type="SUPFAM" id="SSF143548">
    <property type="entry name" value="Serine metabolism enzymes domain"/>
    <property type="match status" value="1"/>
</dbReference>
<dbReference type="InterPro" id="IPR006236">
    <property type="entry name" value="PGDH"/>
</dbReference>
<keyword evidence="12" id="KW-1185">Reference proteome</keyword>
<dbReference type="PROSITE" id="PS51671">
    <property type="entry name" value="ACT"/>
    <property type="match status" value="1"/>
</dbReference>
<dbReference type="Gene3D" id="3.30.70.260">
    <property type="match status" value="1"/>
</dbReference>
<dbReference type="InterPro" id="IPR045626">
    <property type="entry name" value="PGDH_ASB_dom"/>
</dbReference>
<keyword evidence="6 9" id="KW-0520">NAD</keyword>
<evidence type="ECO:0000256" key="5">
    <source>
        <dbReference type="ARBA" id="ARBA00023002"/>
    </source>
</evidence>
<comment type="catalytic activity">
    <reaction evidence="8 9">
        <text>(2R)-3-phosphoglycerate + NAD(+) = 3-phosphooxypyruvate + NADH + H(+)</text>
        <dbReference type="Rhea" id="RHEA:12641"/>
        <dbReference type="ChEBI" id="CHEBI:15378"/>
        <dbReference type="ChEBI" id="CHEBI:18110"/>
        <dbReference type="ChEBI" id="CHEBI:57540"/>
        <dbReference type="ChEBI" id="CHEBI:57945"/>
        <dbReference type="ChEBI" id="CHEBI:58272"/>
        <dbReference type="EC" id="1.1.1.95"/>
    </reaction>
</comment>
<evidence type="ECO:0000313" key="11">
    <source>
        <dbReference type="EMBL" id="NIH95313.1"/>
    </source>
</evidence>
<dbReference type="PROSITE" id="PS00670">
    <property type="entry name" value="D_2_HYDROXYACID_DH_2"/>
    <property type="match status" value="1"/>
</dbReference>
<dbReference type="InterPro" id="IPR002912">
    <property type="entry name" value="ACT_dom"/>
</dbReference>
<dbReference type="Pfam" id="PF00389">
    <property type="entry name" value="2-Hacid_dh"/>
    <property type="match status" value="1"/>
</dbReference>
<organism evidence="11 12">
    <name type="scientific">Mycolicibacterium fluoranthenivorans</name>
    <dbReference type="NCBI Taxonomy" id="258505"/>
    <lineage>
        <taxon>Bacteria</taxon>
        <taxon>Bacillati</taxon>
        <taxon>Actinomycetota</taxon>
        <taxon>Actinomycetes</taxon>
        <taxon>Mycobacteriales</taxon>
        <taxon>Mycobacteriaceae</taxon>
        <taxon>Mycolicibacterium</taxon>
    </lineage>
</organism>
<dbReference type="RefSeq" id="WP_167158305.1">
    <property type="nucleotide sequence ID" value="NZ_JAANOW010000001.1"/>
</dbReference>
<dbReference type="AlphaFoldDB" id="A0A7X5TYX0"/>
<evidence type="ECO:0000256" key="4">
    <source>
        <dbReference type="ARBA" id="ARBA00021582"/>
    </source>
</evidence>
<evidence type="ECO:0000313" key="12">
    <source>
        <dbReference type="Proteomes" id="UP000547444"/>
    </source>
</evidence>
<comment type="caution">
    <text evidence="11">The sequence shown here is derived from an EMBL/GenBank/DDBJ whole genome shotgun (WGS) entry which is preliminary data.</text>
</comment>
<evidence type="ECO:0000256" key="9">
    <source>
        <dbReference type="RuleBase" id="RU363003"/>
    </source>
</evidence>
<dbReference type="PROSITE" id="PS00065">
    <property type="entry name" value="D_2_HYDROXYACID_DH_1"/>
    <property type="match status" value="1"/>
</dbReference>
<accession>A0A7X5TYX0</accession>
<dbReference type="SUPFAM" id="SSF55021">
    <property type="entry name" value="ACT-like"/>
    <property type="match status" value="1"/>
</dbReference>
<sequence length="528" mass="54450">MSLPVVLIADKLAESTVAALGDQVEVRWVDGPDRPKLLAAVTDADALLVRSATTVDAEVLAAAPKLKIVARAGVGLDNVDVDAATARGVLVVNAPTSNIHSAAEHALALLLSAARQIPAADATLREHTWKRSKFSGTEIFGKTVGVVGLGRIGQLVAQRLAAFGAHITAYDPYVSQARAAQLGIELLPLDDLLARADFISVHLPKTKETAGLLGKENLAKTKPGVIIVNAARGGLIDEQALADAITSGHVRGAGLDVFATEPCTDSPLFELPQVVVTPHLGASTEEAQDRAGTDVAASVKLALAGEFVPDAVNVGGGAVGEEVAPWLDLVRKLGLLVGSLSDAAPVSLTVQVRGELASEDVEILRLSALRGLFSAVVDEQVTFVNAPALAADRGVTAEISTATESPNHRSVVDVRAVYADGSALNVAGTLSGPQQVQKLVQINGRNFDLRAEGFNLVVNYSDQPGALGKIGTELGGADVNILAAQLSQDAGGESATIILRLDTDVPENVRAAIAKAVGATTLKVVDLS</sequence>
<feature type="domain" description="ACT" evidence="10">
    <location>
        <begin position="455"/>
        <end position="527"/>
    </location>
</feature>
<dbReference type="SUPFAM" id="SSF52283">
    <property type="entry name" value="Formate/glycerate dehydrogenase catalytic domain-like"/>
    <property type="match status" value="1"/>
</dbReference>
<reference evidence="11 12" key="1">
    <citation type="submission" date="2020-03" db="EMBL/GenBank/DDBJ databases">
        <title>Sequencing the genomes of 1000 actinobacteria strains.</title>
        <authorList>
            <person name="Klenk H.-P."/>
        </authorList>
    </citation>
    <scope>NUCLEOTIDE SEQUENCE [LARGE SCALE GENOMIC DNA]</scope>
    <source>
        <strain evidence="11 12">DSM 44556</strain>
    </source>
</reference>
<evidence type="ECO:0000256" key="8">
    <source>
        <dbReference type="ARBA" id="ARBA00048731"/>
    </source>
</evidence>
<evidence type="ECO:0000256" key="1">
    <source>
        <dbReference type="ARBA" id="ARBA00003800"/>
    </source>
</evidence>
<dbReference type="Pfam" id="PF19304">
    <property type="entry name" value="PGDH_inter"/>
    <property type="match status" value="1"/>
</dbReference>
<evidence type="ECO:0000256" key="7">
    <source>
        <dbReference type="ARBA" id="ARBA00048126"/>
    </source>
</evidence>
<comment type="pathway">
    <text evidence="2 9">Amino-acid biosynthesis; L-serine biosynthesis; L-serine from 3-phospho-D-glycerate: step 1/3.</text>
</comment>
<evidence type="ECO:0000259" key="10">
    <source>
        <dbReference type="PROSITE" id="PS51671"/>
    </source>
</evidence>
<dbReference type="GO" id="GO:0006564">
    <property type="term" value="P:L-serine biosynthetic process"/>
    <property type="evidence" value="ECO:0007669"/>
    <property type="project" value="UniProtKB-UniRule"/>
</dbReference>
<dbReference type="Proteomes" id="UP000547444">
    <property type="component" value="Unassembled WGS sequence"/>
</dbReference>
<keyword evidence="9" id="KW-0028">Amino-acid biosynthesis</keyword>
<keyword evidence="9" id="KW-0718">Serine biosynthesis</keyword>
<dbReference type="Gene3D" id="3.30.1330.90">
    <property type="entry name" value="D-3-phosphoglycerate dehydrogenase, domain 3"/>
    <property type="match status" value="1"/>
</dbReference>
<dbReference type="PANTHER" id="PTHR42938">
    <property type="entry name" value="FORMATE DEHYDROGENASE 1"/>
    <property type="match status" value="1"/>
</dbReference>
<dbReference type="Gene3D" id="3.40.50.720">
    <property type="entry name" value="NAD(P)-binding Rossmann-like Domain"/>
    <property type="match status" value="2"/>
</dbReference>
<dbReference type="PANTHER" id="PTHR42938:SF47">
    <property type="entry name" value="HYDROXYPYRUVATE REDUCTASE"/>
    <property type="match status" value="1"/>
</dbReference>
<dbReference type="InterPro" id="IPR045865">
    <property type="entry name" value="ACT-like_dom_sf"/>
</dbReference>
<dbReference type="Pfam" id="PF02826">
    <property type="entry name" value="2-Hacid_dh_C"/>
    <property type="match status" value="1"/>
</dbReference>
<comment type="catalytic activity">
    <reaction evidence="7">
        <text>(R)-2-hydroxyglutarate + NAD(+) = 2-oxoglutarate + NADH + H(+)</text>
        <dbReference type="Rhea" id="RHEA:49612"/>
        <dbReference type="ChEBI" id="CHEBI:15378"/>
        <dbReference type="ChEBI" id="CHEBI:15801"/>
        <dbReference type="ChEBI" id="CHEBI:16810"/>
        <dbReference type="ChEBI" id="CHEBI:57540"/>
        <dbReference type="ChEBI" id="CHEBI:57945"/>
        <dbReference type="EC" id="1.1.1.399"/>
    </reaction>
</comment>
<dbReference type="InterPro" id="IPR029752">
    <property type="entry name" value="D-isomer_DH_CS1"/>
</dbReference>
<evidence type="ECO:0000256" key="2">
    <source>
        <dbReference type="ARBA" id="ARBA00005216"/>
    </source>
</evidence>
<gene>
    <name evidence="11" type="ORF">FHU31_002269</name>
</gene>